<dbReference type="EMBL" id="ML986590">
    <property type="protein sequence ID" value="KAF2267673.1"/>
    <property type="molecule type" value="Genomic_DNA"/>
</dbReference>
<dbReference type="Pfam" id="PF08620">
    <property type="entry name" value="RPAP1_C"/>
    <property type="match status" value="1"/>
</dbReference>
<dbReference type="InterPro" id="IPR013930">
    <property type="entry name" value="RPAP1_N"/>
</dbReference>
<dbReference type="InterPro" id="IPR013929">
    <property type="entry name" value="RPAP1_C"/>
</dbReference>
<feature type="region of interest" description="Disordered" evidence="2">
    <location>
        <begin position="157"/>
        <end position="176"/>
    </location>
</feature>
<feature type="domain" description="RPAP1 N-terminal" evidence="4">
    <location>
        <begin position="112"/>
        <end position="156"/>
    </location>
</feature>
<protein>
    <recommendedName>
        <fullName evidence="7">Transcription factor Rba50</fullName>
    </recommendedName>
</protein>
<evidence type="ECO:0000256" key="2">
    <source>
        <dbReference type="SAM" id="MobiDB-lite"/>
    </source>
</evidence>
<feature type="compositionally biased region" description="Polar residues" evidence="2">
    <location>
        <begin position="74"/>
        <end position="103"/>
    </location>
</feature>
<feature type="domain" description="RPAP1 C-terminal" evidence="3">
    <location>
        <begin position="305"/>
        <end position="371"/>
    </location>
</feature>
<feature type="region of interest" description="Disordered" evidence="2">
    <location>
        <begin position="1"/>
        <end position="104"/>
    </location>
</feature>
<feature type="compositionally biased region" description="Low complexity" evidence="2">
    <location>
        <begin position="210"/>
        <end position="219"/>
    </location>
</feature>
<dbReference type="Pfam" id="PF08621">
    <property type="entry name" value="RPAP1_N"/>
    <property type="match status" value="1"/>
</dbReference>
<evidence type="ECO:0000313" key="5">
    <source>
        <dbReference type="EMBL" id="KAF2267673.1"/>
    </source>
</evidence>
<organism evidence="5 6">
    <name type="scientific">Lojkania enalia</name>
    <dbReference type="NCBI Taxonomy" id="147567"/>
    <lineage>
        <taxon>Eukaryota</taxon>
        <taxon>Fungi</taxon>
        <taxon>Dikarya</taxon>
        <taxon>Ascomycota</taxon>
        <taxon>Pezizomycotina</taxon>
        <taxon>Dothideomycetes</taxon>
        <taxon>Pleosporomycetidae</taxon>
        <taxon>Pleosporales</taxon>
        <taxon>Pleosporales incertae sedis</taxon>
        <taxon>Lojkania</taxon>
    </lineage>
</organism>
<evidence type="ECO:0000259" key="3">
    <source>
        <dbReference type="Pfam" id="PF08620"/>
    </source>
</evidence>
<accession>A0A9P4N6M2</accession>
<sequence length="437" mass="48006">MSFTKGERVYLDPDSDPNGTTDIGEGIAPSAPSSATFVGDILERHASTAHPPSAPAFKTNTAGFPVHRKRKSRTSAFKQQRAIEQTHTTSPAQVTIPSRPQHSNIDENEKWSIDEENKKRLAAMSLEEIEQEQRELLSSLSPNLIKRLLGRSNIDEGANERDLGLNTPAAPATDAHKADVLDSQPLASGKVNFTVVNTQPDAPQADEDQTLTTSVTSSSAPASGFNQIKSPPEPNQFPSLVHLPKPPPPTELDPNSNTFLIDLHEKYFPDLPYDPSSVSWMKPIDDSDTTSPYHPSQTAFKPAEFRFNFRGALLAPSAAREIPVTKGLHHHGEAPEAAGYTIPELARLSRSAVPAQRCIAFQTLGRILFRLGRGEFGMEEGKHRVQAGLWHCIEEGGVIETLMEEASREKGHLTARTYAQEALWNWRRGGGRRRKAV</sequence>
<reference evidence="6" key="1">
    <citation type="journal article" date="2020" name="Stud. Mycol.">
        <title>101 Dothideomycetes genomes: A test case for predicting lifestyles and emergence of pathogens.</title>
        <authorList>
            <person name="Haridas S."/>
            <person name="Albert R."/>
            <person name="Binder M."/>
            <person name="Bloem J."/>
            <person name="LaButti K."/>
            <person name="Salamov A."/>
            <person name="Andreopoulos B."/>
            <person name="Baker S."/>
            <person name="Barry K."/>
            <person name="Bills G."/>
            <person name="Bluhm B."/>
            <person name="Cannon C."/>
            <person name="Castanera R."/>
            <person name="Culley D."/>
            <person name="Daum C."/>
            <person name="Ezra D."/>
            <person name="Gonzalez J."/>
            <person name="Henrissat B."/>
            <person name="Kuo A."/>
            <person name="Liang C."/>
            <person name="Lipzen A."/>
            <person name="Lutzoni F."/>
            <person name="Magnuson J."/>
            <person name="Mondo S."/>
            <person name="Nolan M."/>
            <person name="Ohm R."/>
            <person name="Pangilinan J."/>
            <person name="Park H.-J."/>
            <person name="Ramirez L."/>
            <person name="Alfaro M."/>
            <person name="Sun H."/>
            <person name="Tritt A."/>
            <person name="Yoshinaga Y."/>
            <person name="Zwiers L.-H."/>
            <person name="Turgeon B."/>
            <person name="Goodwin S."/>
            <person name="Spatafora J."/>
            <person name="Crous P."/>
            <person name="Grigoriev I."/>
        </authorList>
    </citation>
    <scope>NUCLEOTIDE SEQUENCE [LARGE SCALE GENOMIC DNA]</scope>
    <source>
        <strain evidence="6">CBS 304.66</strain>
    </source>
</reference>
<dbReference type="InterPro" id="IPR039913">
    <property type="entry name" value="RPAP1/Rba50"/>
</dbReference>
<dbReference type="AlphaFoldDB" id="A0A9P4N6M2"/>
<feature type="compositionally biased region" description="Polar residues" evidence="2">
    <location>
        <begin position="220"/>
        <end position="229"/>
    </location>
</feature>
<comment type="similarity">
    <text evidence="1">Belongs to the RPAP1 family.</text>
</comment>
<evidence type="ECO:0008006" key="7">
    <source>
        <dbReference type="Google" id="ProtNLM"/>
    </source>
</evidence>
<keyword evidence="6" id="KW-1185">Reference proteome</keyword>
<dbReference type="Proteomes" id="UP000800093">
    <property type="component" value="Unassembled WGS sequence"/>
</dbReference>
<proteinExistence type="inferred from homology"/>
<dbReference type="PANTHER" id="PTHR21483">
    <property type="entry name" value="RNA POLYMERASE II-ASSOCIATED PROTEIN 1"/>
    <property type="match status" value="1"/>
</dbReference>
<feature type="region of interest" description="Disordered" evidence="2">
    <location>
        <begin position="200"/>
        <end position="249"/>
    </location>
</feature>
<gene>
    <name evidence="5" type="ORF">CC78DRAFT_457009</name>
</gene>
<evidence type="ECO:0000259" key="4">
    <source>
        <dbReference type="Pfam" id="PF08621"/>
    </source>
</evidence>
<dbReference type="PANTHER" id="PTHR21483:SF18">
    <property type="entry name" value="RNA POLYMERASE II-ASSOCIATED PROTEIN 1"/>
    <property type="match status" value="1"/>
</dbReference>
<evidence type="ECO:0000256" key="1">
    <source>
        <dbReference type="ARBA" id="ARBA00009953"/>
    </source>
</evidence>
<dbReference type="GO" id="GO:0006366">
    <property type="term" value="P:transcription by RNA polymerase II"/>
    <property type="evidence" value="ECO:0007669"/>
    <property type="project" value="InterPro"/>
</dbReference>
<dbReference type="OrthoDB" id="348201at2759"/>
<feature type="compositionally biased region" description="Basic and acidic residues" evidence="2">
    <location>
        <begin position="1"/>
        <end position="11"/>
    </location>
</feature>
<comment type="caution">
    <text evidence="5">The sequence shown here is derived from an EMBL/GenBank/DDBJ whole genome shotgun (WGS) entry which is preliminary data.</text>
</comment>
<evidence type="ECO:0000313" key="6">
    <source>
        <dbReference type="Proteomes" id="UP000800093"/>
    </source>
</evidence>
<name>A0A9P4N6M2_9PLEO</name>